<comment type="similarity">
    <text evidence="2">Belongs to the OmpP1/FadL family.</text>
</comment>
<accession>A0A4P7PSS6</accession>
<dbReference type="Proteomes" id="UP000296862">
    <property type="component" value="Chromosome"/>
</dbReference>
<sequence length="516" mass="57187">MKKNITIIIAVLTFSALRAQETTPEDALRYAVENLTGSARYRGMGGAFGAVGGDLSALNQNPAGSLFFNNNFATVTGSIYNAKNSSLYYGTRTKDNDGSLDLNQAGVVFVFNDSSGKSNWKKIAIAFNYENANNFNNSIFSAGINPYNSIGNYFTNQANANGGIPLELLTIQPDETFYELYDYLGTLPDSSYPNVNGFQAQQAFLGYSTYLFDSNSPNTYSSNVPAANYSQQNYYTSTGYNGKIIGNFATQYKDVLFLGLNINAHFTDYVKTTSLIEQNDGLAANGVSYIRFDNQLHTYGAGFSFNLGAIVKIVPQFRVGLAYESPTWYRLTDELAQYVESDYSTNSVSSTYVADPDIINVYAPYKIQTPSKWTGSMAYLFGKKGILSVDVSTKDYSTTRFKPKNEYPYVGLNQFLKNNLDNAVEVRVGGEYKIKQFSLRGGYHFDQSPYKVDQPFGDLTGYSAGVGYSFGENKIDLAYSYEHRNMNQSLVSSGMNDPARISRYNNNIVISYSINF</sequence>
<dbReference type="AlphaFoldDB" id="A0A4P7PSS6"/>
<proteinExistence type="inferred from homology"/>
<keyword evidence="4" id="KW-0812">Transmembrane</keyword>
<dbReference type="EMBL" id="CP038810">
    <property type="protein sequence ID" value="QBZ97988.1"/>
    <property type="molecule type" value="Genomic_DNA"/>
</dbReference>
<evidence type="ECO:0000256" key="2">
    <source>
        <dbReference type="ARBA" id="ARBA00008163"/>
    </source>
</evidence>
<evidence type="ECO:0000256" key="4">
    <source>
        <dbReference type="ARBA" id="ARBA00022692"/>
    </source>
</evidence>
<dbReference type="GO" id="GO:0009279">
    <property type="term" value="C:cell outer membrane"/>
    <property type="evidence" value="ECO:0007669"/>
    <property type="project" value="UniProtKB-SubCell"/>
</dbReference>
<keyword evidence="5" id="KW-0732">Signal</keyword>
<dbReference type="RefSeq" id="WP_136151907.1">
    <property type="nucleotide sequence ID" value="NZ_CP038810.1"/>
</dbReference>
<dbReference type="SUPFAM" id="SSF56935">
    <property type="entry name" value="Porins"/>
    <property type="match status" value="1"/>
</dbReference>
<evidence type="ECO:0008006" key="10">
    <source>
        <dbReference type="Google" id="ProtNLM"/>
    </source>
</evidence>
<organism evidence="8 9">
    <name type="scientific">Flavobacterium sangjuense</name>
    <dbReference type="NCBI Taxonomy" id="2518177"/>
    <lineage>
        <taxon>Bacteria</taxon>
        <taxon>Pseudomonadati</taxon>
        <taxon>Bacteroidota</taxon>
        <taxon>Flavobacteriia</taxon>
        <taxon>Flavobacteriales</taxon>
        <taxon>Flavobacteriaceae</taxon>
        <taxon>Flavobacterium</taxon>
    </lineage>
</organism>
<comment type="subcellular location">
    <subcellularLocation>
        <location evidence="1">Cell outer membrane</location>
        <topology evidence="1">Multi-pass membrane protein</topology>
    </subcellularLocation>
</comment>
<dbReference type="InterPro" id="IPR005017">
    <property type="entry name" value="OMPP1/FadL/TodX"/>
</dbReference>
<keyword evidence="6" id="KW-0472">Membrane</keyword>
<reference evidence="8 9" key="1">
    <citation type="submission" date="2019-04" db="EMBL/GenBank/DDBJ databases">
        <title>Flavobacterium sp. GS03.</title>
        <authorList>
            <person name="Kim H."/>
        </authorList>
    </citation>
    <scope>NUCLEOTIDE SEQUENCE [LARGE SCALE GENOMIC DNA]</scope>
    <source>
        <strain evidence="8 9">GS03</strain>
    </source>
</reference>
<evidence type="ECO:0000313" key="9">
    <source>
        <dbReference type="Proteomes" id="UP000296862"/>
    </source>
</evidence>
<dbReference type="Gene3D" id="2.40.160.60">
    <property type="entry name" value="Outer membrane protein transport protein (OMPP1/FadL/TodX)"/>
    <property type="match status" value="1"/>
</dbReference>
<keyword evidence="7" id="KW-0998">Cell outer membrane</keyword>
<keyword evidence="9" id="KW-1185">Reference proteome</keyword>
<dbReference type="OrthoDB" id="9765571at2"/>
<name>A0A4P7PSS6_9FLAO</name>
<evidence type="ECO:0000256" key="6">
    <source>
        <dbReference type="ARBA" id="ARBA00023136"/>
    </source>
</evidence>
<gene>
    <name evidence="8" type="ORF">GS03_01487</name>
</gene>
<evidence type="ECO:0000313" key="8">
    <source>
        <dbReference type="EMBL" id="QBZ97988.1"/>
    </source>
</evidence>
<dbReference type="KEGG" id="fsn:GS03_01487"/>
<dbReference type="Pfam" id="PF03349">
    <property type="entry name" value="Toluene_X"/>
    <property type="match status" value="1"/>
</dbReference>
<evidence type="ECO:0000256" key="7">
    <source>
        <dbReference type="ARBA" id="ARBA00023237"/>
    </source>
</evidence>
<protein>
    <recommendedName>
        <fullName evidence="10">Transporter</fullName>
    </recommendedName>
</protein>
<keyword evidence="3" id="KW-1134">Transmembrane beta strand</keyword>
<evidence type="ECO:0000256" key="5">
    <source>
        <dbReference type="ARBA" id="ARBA00022729"/>
    </source>
</evidence>
<dbReference type="PANTHER" id="PTHR35093:SF8">
    <property type="entry name" value="OUTER MEMBRANE PROTEIN NMB0088-RELATED"/>
    <property type="match status" value="1"/>
</dbReference>
<dbReference type="GO" id="GO:0015483">
    <property type="term" value="F:long-chain fatty acid transporting porin activity"/>
    <property type="evidence" value="ECO:0007669"/>
    <property type="project" value="TreeGrafter"/>
</dbReference>
<evidence type="ECO:0000256" key="3">
    <source>
        <dbReference type="ARBA" id="ARBA00022452"/>
    </source>
</evidence>
<dbReference type="PANTHER" id="PTHR35093">
    <property type="entry name" value="OUTER MEMBRANE PROTEIN NMB0088-RELATED"/>
    <property type="match status" value="1"/>
</dbReference>
<evidence type="ECO:0000256" key="1">
    <source>
        <dbReference type="ARBA" id="ARBA00004571"/>
    </source>
</evidence>